<comment type="caution">
    <text evidence="1">The sequence shown here is derived from an EMBL/GenBank/DDBJ whole genome shotgun (WGS) entry which is preliminary data.</text>
</comment>
<evidence type="ECO:0000313" key="2">
    <source>
        <dbReference type="Proteomes" id="UP000033944"/>
    </source>
</evidence>
<sequence>MNIAVVISTYNRVDDARINMEIIRNVWEKTNLFGKVNIVHSYNGKKEWYLEKYLEDSLVVTENKGHFHGAANLLDAGFLEIERCKWDVDYLVFLAADTWITKPDFILSLLNEIKEKKLYLATNTWDALPDKPGNVLKAMASDFFVLDYKWALDLNIFPLDYGKFKEKYEDLFYYLGGQIMVEKILMAHVFRAIHNQTNNDPELPALVKNKIKVIEEREPVHEKIDENGLWVRKMYWPKIGLITNHKSEEKKKILKDLGLNVGPNCKKLINSENLDYFNHGFSSFQSVN</sequence>
<gene>
    <name evidence="1" type="ORF">UT10_C0032G0003</name>
</gene>
<dbReference type="EMBL" id="LBVN01000032">
    <property type="protein sequence ID" value="KKQ86098.1"/>
    <property type="molecule type" value="Genomic_DNA"/>
</dbReference>
<reference evidence="1 2" key="1">
    <citation type="journal article" date="2015" name="Nature">
        <title>rRNA introns, odd ribosomes, and small enigmatic genomes across a large radiation of phyla.</title>
        <authorList>
            <person name="Brown C.T."/>
            <person name="Hug L.A."/>
            <person name="Thomas B.C."/>
            <person name="Sharon I."/>
            <person name="Castelle C.J."/>
            <person name="Singh A."/>
            <person name="Wilkins M.J."/>
            <person name="Williams K.H."/>
            <person name="Banfield J.F."/>
        </authorList>
    </citation>
    <scope>NUCLEOTIDE SEQUENCE [LARGE SCALE GENOMIC DNA]</scope>
</reference>
<proteinExistence type="predicted"/>
<dbReference type="AlphaFoldDB" id="A0A0G0L2C7"/>
<evidence type="ECO:0008006" key="3">
    <source>
        <dbReference type="Google" id="ProtNLM"/>
    </source>
</evidence>
<dbReference type="Proteomes" id="UP000033944">
    <property type="component" value="Unassembled WGS sequence"/>
</dbReference>
<organism evidence="1 2">
    <name type="scientific">Candidatus Woesebacteria bacterium GW2011_GWB1_38_8b</name>
    <dbReference type="NCBI Taxonomy" id="1618571"/>
    <lineage>
        <taxon>Bacteria</taxon>
        <taxon>Candidatus Woeseibacteriota</taxon>
    </lineage>
</organism>
<dbReference type="InterPro" id="IPR029044">
    <property type="entry name" value="Nucleotide-diphossugar_trans"/>
</dbReference>
<evidence type="ECO:0000313" key="1">
    <source>
        <dbReference type="EMBL" id="KKQ86098.1"/>
    </source>
</evidence>
<protein>
    <recommendedName>
        <fullName evidence="3">Glycosyltransferase 2-like domain-containing protein</fullName>
    </recommendedName>
</protein>
<dbReference type="SUPFAM" id="SSF53448">
    <property type="entry name" value="Nucleotide-diphospho-sugar transferases"/>
    <property type="match status" value="1"/>
</dbReference>
<name>A0A0G0L2C7_9BACT</name>
<accession>A0A0G0L2C7</accession>